<gene>
    <name evidence="3" type="ORF">AWC17_17660</name>
</gene>
<evidence type="ECO:0000256" key="1">
    <source>
        <dbReference type="SAM" id="MobiDB-lite"/>
    </source>
</evidence>
<dbReference type="InterPro" id="IPR018712">
    <property type="entry name" value="Tle1-like_cat"/>
</dbReference>
<protein>
    <recommendedName>
        <fullName evidence="2">T6SS Phospholipase effector Tle1-like catalytic domain-containing protein</fullName>
    </recommendedName>
</protein>
<keyword evidence="4" id="KW-1185">Reference proteome</keyword>
<dbReference type="Pfam" id="PF09994">
    <property type="entry name" value="T6SS_Tle1-like_cat"/>
    <property type="match status" value="1"/>
</dbReference>
<accession>A0A0F5N7S2</accession>
<feature type="region of interest" description="Disordered" evidence="1">
    <location>
        <begin position="350"/>
        <end position="372"/>
    </location>
</feature>
<evidence type="ECO:0000313" key="4">
    <source>
        <dbReference type="Proteomes" id="UP000193781"/>
    </source>
</evidence>
<comment type="caution">
    <text evidence="3">The sequence shown here is derived from an EMBL/GenBank/DDBJ whole genome shotgun (WGS) entry which is preliminary data.</text>
</comment>
<reference evidence="3 4" key="1">
    <citation type="submission" date="2016-01" db="EMBL/GenBank/DDBJ databases">
        <title>The new phylogeny of the genus Mycobacterium.</title>
        <authorList>
            <person name="Tarcisio F."/>
            <person name="Conor M."/>
            <person name="Antonella G."/>
            <person name="Elisabetta G."/>
            <person name="Giulia F.S."/>
            <person name="Sara T."/>
            <person name="Anna F."/>
            <person name="Clotilde B."/>
            <person name="Roberto B."/>
            <person name="Veronica D.S."/>
            <person name="Fabio R."/>
            <person name="Monica P."/>
            <person name="Olivier J."/>
            <person name="Enrico T."/>
            <person name="Nicola S."/>
        </authorList>
    </citation>
    <scope>NUCLEOTIDE SEQUENCE [LARGE SCALE GENOMIC DNA]</scope>
    <source>
        <strain evidence="3 4">DSM 44803</strain>
    </source>
</reference>
<dbReference type="InterPro" id="IPR029058">
    <property type="entry name" value="AB_hydrolase_fold"/>
</dbReference>
<dbReference type="RefSeq" id="WP_046186196.1">
    <property type="nucleotide sequence ID" value="NZ_JACKSS010000104.1"/>
</dbReference>
<dbReference type="AlphaFoldDB" id="A0A0F5N7S2"/>
<sequence>MSEHPEPPRGKRIVVCLDGTANQIGAGNLTNVAKLFEMLAKDDPASQLAYYDPGVGTLAPASAHSSLSRTMELLFDRAFGVGLKDNVAQAYRYVMQHWRPGDALYIFGFSRGAYTARALAGMLLRPGLMRPGSENLLPYAVEKYAINRHFTQDEYAHWAEFARAFCWRTDGEPLFSAVRQNSPNQVWHHAVPVAYLGLWDTVKAAGFLRLGNLRWPYTRSLPNVARIRHAVSIDERRRPYREYLVERHPQGLQERWFAGVHADVGGTFMPDHRLATIALKWITDGIVGELAIDAAAYRQQCTVTEDFADAPIHTNGKLWYLVGYRRRPMGPDALVHPSVLVRRRDNPGYLPNLTDEEQRLSADPTDWTSPAL</sequence>
<dbReference type="STRING" id="244292.ABW17_15065"/>
<organism evidence="3 4">
    <name type="scientific">Mycobacterium nebraskense</name>
    <dbReference type="NCBI Taxonomy" id="244292"/>
    <lineage>
        <taxon>Bacteria</taxon>
        <taxon>Bacillati</taxon>
        <taxon>Actinomycetota</taxon>
        <taxon>Actinomycetes</taxon>
        <taxon>Mycobacteriales</taxon>
        <taxon>Mycobacteriaceae</taxon>
        <taxon>Mycobacterium</taxon>
    </lineage>
</organism>
<name>A0A0F5N7S2_9MYCO</name>
<dbReference type="EMBL" id="LQPH01000173">
    <property type="protein sequence ID" value="ORW15263.1"/>
    <property type="molecule type" value="Genomic_DNA"/>
</dbReference>
<dbReference type="PANTHER" id="PTHR33840">
    <property type="match status" value="1"/>
</dbReference>
<proteinExistence type="predicted"/>
<dbReference type="Proteomes" id="UP000193781">
    <property type="component" value="Unassembled WGS sequence"/>
</dbReference>
<evidence type="ECO:0000259" key="2">
    <source>
        <dbReference type="Pfam" id="PF09994"/>
    </source>
</evidence>
<evidence type="ECO:0000313" key="3">
    <source>
        <dbReference type="EMBL" id="ORW15263.1"/>
    </source>
</evidence>
<dbReference type="SUPFAM" id="SSF53474">
    <property type="entry name" value="alpha/beta-Hydrolases"/>
    <property type="match status" value="1"/>
</dbReference>
<dbReference type="PANTHER" id="PTHR33840:SF2">
    <property type="entry name" value="TLE1 PHOSPHOLIPASE DOMAIN-CONTAINING PROTEIN"/>
    <property type="match status" value="1"/>
</dbReference>
<feature type="domain" description="T6SS Phospholipase effector Tle1-like catalytic" evidence="2">
    <location>
        <begin position="11"/>
        <end position="284"/>
    </location>
</feature>
<dbReference type="OrthoDB" id="4378831at2"/>